<keyword evidence="4 5" id="KW-0067">ATP-binding</keyword>
<dbReference type="HAMAP" id="MF_00731">
    <property type="entry name" value="MenE"/>
    <property type="match status" value="1"/>
</dbReference>
<dbReference type="NCBIfam" id="TIGR01923">
    <property type="entry name" value="menE"/>
    <property type="match status" value="1"/>
</dbReference>
<dbReference type="InterPro" id="IPR025110">
    <property type="entry name" value="AMP-bd_C"/>
</dbReference>
<dbReference type="Gene3D" id="3.30.300.30">
    <property type="match status" value="1"/>
</dbReference>
<organism evidence="8 9">
    <name type="scientific">Citrobacter enshiensis</name>
    <dbReference type="NCBI Taxonomy" id="2971264"/>
    <lineage>
        <taxon>Bacteria</taxon>
        <taxon>Pseudomonadati</taxon>
        <taxon>Pseudomonadota</taxon>
        <taxon>Gammaproteobacteria</taxon>
        <taxon>Enterobacterales</taxon>
        <taxon>Enterobacteriaceae</taxon>
        <taxon>Citrobacter</taxon>
    </lineage>
</organism>
<evidence type="ECO:0000256" key="1">
    <source>
        <dbReference type="ARBA" id="ARBA00022428"/>
    </source>
</evidence>
<keyword evidence="3 5" id="KW-0547">Nucleotide-binding</keyword>
<accession>A0ABT8PT96</accession>
<evidence type="ECO:0000313" key="9">
    <source>
        <dbReference type="Proteomes" id="UP001174867"/>
    </source>
</evidence>
<reference evidence="8 9" key="1">
    <citation type="submission" date="2023-07" db="EMBL/GenBank/DDBJ databases">
        <title>Citrobacter selenititolerans sp. nov., isolated from seleniferous soil.</title>
        <authorList>
            <person name="Zhang S."/>
            <person name="Li K."/>
            <person name="Peng J."/>
            <person name="Wang H."/>
            <person name="Sun J."/>
            <person name="Guo Y."/>
        </authorList>
    </citation>
    <scope>NUCLEOTIDE SEQUENCE [LARGE SCALE GENOMIC DNA]</scope>
    <source>
        <strain evidence="8 9">S2-9</strain>
    </source>
</reference>
<gene>
    <name evidence="5 8" type="primary">menE</name>
    <name evidence="8" type="ORF">Q0A17_08300</name>
</gene>
<evidence type="ECO:0000256" key="5">
    <source>
        <dbReference type="HAMAP-Rule" id="MF_00731"/>
    </source>
</evidence>
<dbReference type="InterPro" id="IPR000873">
    <property type="entry name" value="AMP-dep_synth/lig_dom"/>
</dbReference>
<comment type="pathway">
    <text evidence="5">Quinol/quinone metabolism; menaquinone biosynthesis.</text>
</comment>
<dbReference type="EMBL" id="JAUJYW010000003">
    <property type="protein sequence ID" value="MDN8599405.1"/>
    <property type="molecule type" value="Genomic_DNA"/>
</dbReference>
<name>A0ABT8PT96_9ENTR</name>
<dbReference type="PANTHER" id="PTHR43767:SF1">
    <property type="entry name" value="NONRIBOSOMAL PEPTIDE SYNTHASE PES1 (EUROFUNG)-RELATED"/>
    <property type="match status" value="1"/>
</dbReference>
<keyword evidence="2 5" id="KW-0436">Ligase</keyword>
<evidence type="ECO:0000313" key="8">
    <source>
        <dbReference type="EMBL" id="MDN8599405.1"/>
    </source>
</evidence>
<sequence>MIFPDWPWRYWRQVRGDAPALRLNDEVLSWRTLCTRIDRLAAGFAAQGVEEGRSVMLRAWNHPQSLLAWLALLQCGARILPVNPQLPQPLLDALLPELSLHFALVLDGENTFPALAPLQMQGIESDYACTWQPQRLSSMTLTSGSTGLPKAAVHSCQAHLASAAGVLSLMSFGEGDDWLLSLPLFHVSGQGILWRWLFAGARMTVREKQPLEQMLAGCTHASLVPTQLWRLLVNRSSITLKAVLLGGAAIPVELTEKAHEQGIRCWCGYGLTEFASTVCAKEADGLGDVGSALPGREVKIVNDEVWLRAASMAEGYWRNGKLMPLVNDEGWFATRDRGVLQNGRLTIAGRLDNLFFSGGEGIQPEEVERVITAHPHVLQAFVVPVEDREFGHRPVAVIEYDAQAESVDLAAWVQGKLARFQQPVRWLTLPPELKTGGIKISRRALLEWVRTQEA</sequence>
<dbReference type="SUPFAM" id="SSF56801">
    <property type="entry name" value="Acetyl-CoA synthetase-like"/>
    <property type="match status" value="1"/>
</dbReference>
<dbReference type="Pfam" id="PF13193">
    <property type="entry name" value="AMP-binding_C"/>
    <property type="match status" value="1"/>
</dbReference>
<comment type="caution">
    <text evidence="8">The sequence shown here is derived from an EMBL/GenBank/DDBJ whole genome shotgun (WGS) entry which is preliminary data.</text>
</comment>
<dbReference type="Gene3D" id="3.40.50.12780">
    <property type="entry name" value="N-terminal domain of ligase-like"/>
    <property type="match status" value="1"/>
</dbReference>
<dbReference type="Pfam" id="PF00501">
    <property type="entry name" value="AMP-binding"/>
    <property type="match status" value="1"/>
</dbReference>
<dbReference type="EC" id="6.2.1.26" evidence="5"/>
<comment type="catalytic activity">
    <reaction evidence="5">
        <text>2-succinylbenzoate + ATP + CoA = 2-succinylbenzoyl-CoA + AMP + diphosphate</text>
        <dbReference type="Rhea" id="RHEA:17009"/>
        <dbReference type="ChEBI" id="CHEBI:18325"/>
        <dbReference type="ChEBI" id="CHEBI:30616"/>
        <dbReference type="ChEBI" id="CHEBI:33019"/>
        <dbReference type="ChEBI" id="CHEBI:57287"/>
        <dbReference type="ChEBI" id="CHEBI:57364"/>
        <dbReference type="ChEBI" id="CHEBI:456215"/>
        <dbReference type="EC" id="6.2.1.26"/>
    </reaction>
</comment>
<evidence type="ECO:0000256" key="2">
    <source>
        <dbReference type="ARBA" id="ARBA00022598"/>
    </source>
</evidence>
<evidence type="ECO:0000259" key="7">
    <source>
        <dbReference type="Pfam" id="PF13193"/>
    </source>
</evidence>
<dbReference type="InterPro" id="IPR050237">
    <property type="entry name" value="ATP-dep_AMP-bd_enzyme"/>
</dbReference>
<feature type="domain" description="AMP-binding enzyme C-terminal" evidence="7">
    <location>
        <begin position="366"/>
        <end position="425"/>
    </location>
</feature>
<dbReference type="NCBIfam" id="NF006539">
    <property type="entry name" value="PRK09029.1"/>
    <property type="match status" value="1"/>
</dbReference>
<dbReference type="RefSeq" id="WP_276294523.1">
    <property type="nucleotide sequence ID" value="NZ_CP119862.1"/>
</dbReference>
<dbReference type="InterPro" id="IPR010192">
    <property type="entry name" value="MenE"/>
</dbReference>
<comment type="similarity">
    <text evidence="5">Belongs to the ATP-dependent AMP-binding enzyme family. MenE subfamily.</text>
</comment>
<keyword evidence="1 5" id="KW-0474">Menaquinone biosynthesis</keyword>
<comment type="function">
    <text evidence="5">Converts 2-succinylbenzoate (OSB) to 2-succinylbenzoyl-CoA (OSB-CoA).</text>
</comment>
<dbReference type="PANTHER" id="PTHR43767">
    <property type="entry name" value="LONG-CHAIN-FATTY-ACID--COA LIGASE"/>
    <property type="match status" value="1"/>
</dbReference>
<dbReference type="InterPro" id="IPR045851">
    <property type="entry name" value="AMP-bd_C_sf"/>
</dbReference>
<dbReference type="InterPro" id="IPR020845">
    <property type="entry name" value="AMP-binding_CS"/>
</dbReference>
<keyword evidence="9" id="KW-1185">Reference proteome</keyword>
<dbReference type="InterPro" id="IPR042099">
    <property type="entry name" value="ANL_N_sf"/>
</dbReference>
<feature type="domain" description="AMP-dependent synthetase/ligase" evidence="6">
    <location>
        <begin position="13"/>
        <end position="317"/>
    </location>
</feature>
<comment type="pathway">
    <text evidence="5">Quinol/quinone metabolism; 1,4-dihydroxy-2-naphthoate biosynthesis; 1,4-dihydroxy-2-naphthoate from chorismate: step 5/7.</text>
</comment>
<evidence type="ECO:0000259" key="6">
    <source>
        <dbReference type="Pfam" id="PF00501"/>
    </source>
</evidence>
<evidence type="ECO:0000256" key="3">
    <source>
        <dbReference type="ARBA" id="ARBA00022741"/>
    </source>
</evidence>
<dbReference type="PROSITE" id="PS00455">
    <property type="entry name" value="AMP_BINDING"/>
    <property type="match status" value="1"/>
</dbReference>
<dbReference type="Proteomes" id="UP001174867">
    <property type="component" value="Unassembled WGS sequence"/>
</dbReference>
<dbReference type="CDD" id="cd17630">
    <property type="entry name" value="OSB_MenE-like"/>
    <property type="match status" value="1"/>
</dbReference>
<proteinExistence type="inferred from homology"/>
<protein>
    <recommendedName>
        <fullName evidence="5">2-succinylbenzoate--CoA ligase</fullName>
        <ecNumber evidence="5">6.2.1.26</ecNumber>
    </recommendedName>
    <alternativeName>
        <fullName evidence="5">o-succinylbenzoyl-CoA synthetase</fullName>
        <shortName evidence="5">OSB-CoA synthetase</shortName>
    </alternativeName>
</protein>
<evidence type="ECO:0000256" key="4">
    <source>
        <dbReference type="ARBA" id="ARBA00022840"/>
    </source>
</evidence>
<dbReference type="GO" id="GO:0008756">
    <property type="term" value="F:o-succinylbenzoate-CoA ligase activity"/>
    <property type="evidence" value="ECO:0007669"/>
    <property type="project" value="UniProtKB-EC"/>
</dbReference>